<comment type="caution">
    <text evidence="1">The sequence shown here is derived from an EMBL/GenBank/DDBJ whole genome shotgun (WGS) entry which is preliminary data.</text>
</comment>
<dbReference type="AlphaFoldDB" id="A0A3M7RI07"/>
<accession>A0A3M7RI07</accession>
<evidence type="ECO:0000313" key="2">
    <source>
        <dbReference type="Proteomes" id="UP000276133"/>
    </source>
</evidence>
<gene>
    <name evidence="1" type="ORF">BpHYR1_008690</name>
</gene>
<organism evidence="1 2">
    <name type="scientific">Brachionus plicatilis</name>
    <name type="common">Marine rotifer</name>
    <name type="synonym">Brachionus muelleri</name>
    <dbReference type="NCBI Taxonomy" id="10195"/>
    <lineage>
        <taxon>Eukaryota</taxon>
        <taxon>Metazoa</taxon>
        <taxon>Spiralia</taxon>
        <taxon>Gnathifera</taxon>
        <taxon>Rotifera</taxon>
        <taxon>Eurotatoria</taxon>
        <taxon>Monogononta</taxon>
        <taxon>Pseudotrocha</taxon>
        <taxon>Ploima</taxon>
        <taxon>Brachionidae</taxon>
        <taxon>Brachionus</taxon>
    </lineage>
</organism>
<dbReference type="EMBL" id="REGN01003355">
    <property type="protein sequence ID" value="RNA23064.1"/>
    <property type="molecule type" value="Genomic_DNA"/>
</dbReference>
<dbReference type="Proteomes" id="UP000276133">
    <property type="component" value="Unassembled WGS sequence"/>
</dbReference>
<protein>
    <submittedName>
        <fullName evidence="1">Uncharacterized protein</fullName>
    </submittedName>
</protein>
<name>A0A3M7RI07_BRAPC</name>
<reference evidence="1 2" key="1">
    <citation type="journal article" date="2018" name="Sci. Rep.">
        <title>Genomic signatures of local adaptation to the degree of environmental predictability in rotifers.</title>
        <authorList>
            <person name="Franch-Gras L."/>
            <person name="Hahn C."/>
            <person name="Garcia-Roger E.M."/>
            <person name="Carmona M.J."/>
            <person name="Serra M."/>
            <person name="Gomez A."/>
        </authorList>
    </citation>
    <scope>NUCLEOTIDE SEQUENCE [LARGE SCALE GENOMIC DNA]</scope>
    <source>
        <strain evidence="1">HYR1</strain>
    </source>
</reference>
<sequence length="92" mass="10766">MGLRLTNSTKLYIKVLEIVFRESSQFTLEDLDLFIRLRLKKKGIINSQLLKKEFFDFEIFFSSLKNNTKCSTSLKDFLGLLGFRKCKMSTLS</sequence>
<proteinExistence type="predicted"/>
<evidence type="ECO:0000313" key="1">
    <source>
        <dbReference type="EMBL" id="RNA23064.1"/>
    </source>
</evidence>
<keyword evidence="2" id="KW-1185">Reference proteome</keyword>